<dbReference type="InterPro" id="IPR015631">
    <property type="entry name" value="CD2/SLAM_rcpt"/>
</dbReference>
<evidence type="ECO:0000256" key="5">
    <source>
        <dbReference type="SAM" id="MobiDB-lite"/>
    </source>
</evidence>
<evidence type="ECO:0000256" key="4">
    <source>
        <dbReference type="ARBA" id="ARBA00023180"/>
    </source>
</evidence>
<evidence type="ECO:0000256" key="7">
    <source>
        <dbReference type="SAM" id="SignalP"/>
    </source>
</evidence>
<dbReference type="PANTHER" id="PTHR12080">
    <property type="entry name" value="SIGNALING LYMPHOCYTIC ACTIVATION MOLECULE"/>
    <property type="match status" value="1"/>
</dbReference>
<reference evidence="8" key="1">
    <citation type="submission" date="2021-01" db="EMBL/GenBank/DDBJ databases">
        <authorList>
            <person name="Zahm M."/>
            <person name="Roques C."/>
            <person name="Cabau C."/>
            <person name="Klopp C."/>
            <person name="Donnadieu C."/>
            <person name="Jouanno E."/>
            <person name="Lampietro C."/>
            <person name="Louis A."/>
            <person name="Herpin A."/>
            <person name="Echchiki A."/>
            <person name="Berthelot C."/>
            <person name="Parey E."/>
            <person name="Roest-Crollius H."/>
            <person name="Braasch I."/>
            <person name="Postlethwait J."/>
            <person name="Bobe J."/>
            <person name="Montfort J."/>
            <person name="Bouchez O."/>
            <person name="Begum T."/>
            <person name="Mejri S."/>
            <person name="Adams A."/>
            <person name="Chen W.-J."/>
            <person name="Guiguen Y."/>
        </authorList>
    </citation>
    <scope>NUCLEOTIDE SEQUENCE</scope>
    <source>
        <strain evidence="8">YG-15Mar2019-1</strain>
        <tissue evidence="8">Brain</tissue>
    </source>
</reference>
<keyword evidence="6" id="KW-0812">Transmembrane</keyword>
<feature type="transmembrane region" description="Helical" evidence="6">
    <location>
        <begin position="232"/>
        <end position="250"/>
    </location>
</feature>
<dbReference type="OrthoDB" id="8963224at2759"/>
<proteinExistence type="predicted"/>
<feature type="signal peptide" evidence="7">
    <location>
        <begin position="1"/>
        <end position="31"/>
    </location>
</feature>
<dbReference type="InterPro" id="IPR036179">
    <property type="entry name" value="Ig-like_dom_sf"/>
</dbReference>
<dbReference type="GO" id="GO:0016020">
    <property type="term" value="C:membrane"/>
    <property type="evidence" value="ECO:0007669"/>
    <property type="project" value="UniProtKB-SubCell"/>
</dbReference>
<keyword evidence="4" id="KW-0325">Glycoprotein</keyword>
<comment type="subcellular location">
    <subcellularLocation>
        <location evidence="1">Membrane</location>
    </subcellularLocation>
</comment>
<sequence length="286" mass="31405">MNSLKSQCMKISRWVNVLLLMIGFLCGGSEGLAVAAAGSITNVTVGESVLFPVSPEGNHSYRVELIFTSFPIVTWYSETKESYIHSQHEDRISIPDAGSVWLNTVRLSDSGLYQIKIQYSSGGIKPPTYSDFHLQVFEPVSSPTIRAECLGNTISLNCSSRQGSEVTYSWETLPPCDNDSCVHLGQMVECYPTLLSESISYRCTAKNPVSRATSDPVNLEICSVQGTRGGRWVPVLCAVLLLIGALTCVCKWKKVTGKRETDQAEPESPNTEEESSPALKQYTDFL</sequence>
<keyword evidence="9" id="KW-1185">Reference proteome</keyword>
<evidence type="ECO:0000256" key="6">
    <source>
        <dbReference type="SAM" id="Phobius"/>
    </source>
</evidence>
<keyword evidence="6" id="KW-1133">Transmembrane helix</keyword>
<dbReference type="Proteomes" id="UP001046870">
    <property type="component" value="Chromosome 22"/>
</dbReference>
<comment type="caution">
    <text evidence="8">The sequence shown here is derived from an EMBL/GenBank/DDBJ whole genome shotgun (WGS) entry which is preliminary data.</text>
</comment>
<evidence type="ECO:0000256" key="2">
    <source>
        <dbReference type="ARBA" id="ARBA00022729"/>
    </source>
</evidence>
<keyword evidence="2 7" id="KW-0732">Signal</keyword>
<evidence type="ECO:0000256" key="3">
    <source>
        <dbReference type="ARBA" id="ARBA00023136"/>
    </source>
</evidence>
<dbReference type="Gene3D" id="2.60.40.10">
    <property type="entry name" value="Immunoglobulins"/>
    <property type="match status" value="2"/>
</dbReference>
<dbReference type="AlphaFoldDB" id="A0A9D3PCT4"/>
<feature type="region of interest" description="Disordered" evidence="5">
    <location>
        <begin position="258"/>
        <end position="286"/>
    </location>
</feature>
<dbReference type="SUPFAM" id="SSF48726">
    <property type="entry name" value="Immunoglobulin"/>
    <property type="match status" value="2"/>
</dbReference>
<dbReference type="EMBL" id="JAFDVH010000022">
    <property type="protein sequence ID" value="KAG7457112.1"/>
    <property type="molecule type" value="Genomic_DNA"/>
</dbReference>
<keyword evidence="3 6" id="KW-0472">Membrane</keyword>
<dbReference type="PANTHER" id="PTHR12080:SF48">
    <property type="entry name" value="IMMUNOGLOBULIN SUBTYPE DOMAIN-CONTAINING PROTEIN"/>
    <property type="match status" value="1"/>
</dbReference>
<evidence type="ECO:0000313" key="8">
    <source>
        <dbReference type="EMBL" id="KAG7457112.1"/>
    </source>
</evidence>
<name>A0A9D3PCT4_MEGAT</name>
<dbReference type="InterPro" id="IPR013783">
    <property type="entry name" value="Ig-like_fold"/>
</dbReference>
<protein>
    <recommendedName>
        <fullName evidence="10">Ig-like domain-containing protein</fullName>
    </recommendedName>
</protein>
<evidence type="ECO:0000256" key="1">
    <source>
        <dbReference type="ARBA" id="ARBA00004370"/>
    </source>
</evidence>
<evidence type="ECO:0000313" key="9">
    <source>
        <dbReference type="Proteomes" id="UP001046870"/>
    </source>
</evidence>
<accession>A0A9D3PCT4</accession>
<gene>
    <name evidence="8" type="ORF">MATL_G00243030</name>
</gene>
<feature type="chain" id="PRO_5038822478" description="Ig-like domain-containing protein" evidence="7">
    <location>
        <begin position="32"/>
        <end position="286"/>
    </location>
</feature>
<evidence type="ECO:0008006" key="10">
    <source>
        <dbReference type="Google" id="ProtNLM"/>
    </source>
</evidence>
<organism evidence="8 9">
    <name type="scientific">Megalops atlanticus</name>
    <name type="common">Tarpon</name>
    <name type="synonym">Clupea gigantea</name>
    <dbReference type="NCBI Taxonomy" id="7932"/>
    <lineage>
        <taxon>Eukaryota</taxon>
        <taxon>Metazoa</taxon>
        <taxon>Chordata</taxon>
        <taxon>Craniata</taxon>
        <taxon>Vertebrata</taxon>
        <taxon>Euteleostomi</taxon>
        <taxon>Actinopterygii</taxon>
        <taxon>Neopterygii</taxon>
        <taxon>Teleostei</taxon>
        <taxon>Elopiformes</taxon>
        <taxon>Megalopidae</taxon>
        <taxon>Megalops</taxon>
    </lineage>
</organism>